<reference evidence="1" key="1">
    <citation type="journal article" date="2021" name="Microb. Physiol.">
        <title>Proteogenomic Insights into the Physiology of Marine, Sulfate-Reducing, Filamentous Desulfonema limicola and Desulfonema magnum.</title>
        <authorList>
            <person name="Schnaars V."/>
            <person name="Wohlbrand L."/>
            <person name="Scheve S."/>
            <person name="Hinrichs C."/>
            <person name="Reinhardt R."/>
            <person name="Rabus R."/>
        </authorList>
    </citation>
    <scope>NUCLEOTIDE SEQUENCE</scope>
    <source>
        <strain evidence="1">4be13</strain>
    </source>
</reference>
<dbReference type="InterPro" id="IPR011518">
    <property type="entry name" value="Transposase_36"/>
</dbReference>
<proteinExistence type="predicted"/>
<dbReference type="KEGG" id="dmm:dnm_059150"/>
<dbReference type="Pfam" id="PF07592">
    <property type="entry name" value="DDE_Tnp_ISAZ013"/>
    <property type="match status" value="1"/>
</dbReference>
<dbReference type="KEGG" id="dmm:dnm_059140"/>
<evidence type="ECO:0000313" key="2">
    <source>
        <dbReference type="EMBL" id="QTA89858.1"/>
    </source>
</evidence>
<keyword evidence="3" id="KW-1185">Reference proteome</keyword>
<protein>
    <submittedName>
        <fullName evidence="1">Transposase DDE domain-containing protein</fullName>
    </submittedName>
</protein>
<dbReference type="EMBL" id="CP061800">
    <property type="protein sequence ID" value="QTA89857.1"/>
    <property type="molecule type" value="Genomic_DNA"/>
</dbReference>
<accession>A0A975BQJ8</accession>
<dbReference type="AlphaFoldDB" id="A0A975BQJ8"/>
<dbReference type="Proteomes" id="UP000663722">
    <property type="component" value="Chromosome"/>
</dbReference>
<dbReference type="NCBIfam" id="NF033519">
    <property type="entry name" value="transpos_ISAzo13"/>
    <property type="match status" value="1"/>
</dbReference>
<dbReference type="EMBL" id="CP061800">
    <property type="protein sequence ID" value="QTA89858.1"/>
    <property type="molecule type" value="Genomic_DNA"/>
</dbReference>
<gene>
    <name evidence="1" type="ORF">dnm_059140</name>
    <name evidence="2" type="ORF">dnm_059150</name>
</gene>
<evidence type="ECO:0000313" key="3">
    <source>
        <dbReference type="Proteomes" id="UP000663722"/>
    </source>
</evidence>
<name>A0A975BQJ8_9BACT</name>
<sequence>MRNPVKCISKSLYQKEIIMQPYSLEVEEIMRRYYESLNEKDRRRYAGIEALKLGHGGQNYIAKVLGCSRRTVRKGAIEVSGLPGHIVAKQIGKSPAESSEIRKKGGGRKQYLTEHPEIDEQFLNVVREHTAGDPMDEKVRWTNLREWEIAEALEKKYGVKVSRNIVRQLLKKHDYRLRKAQKRKPMKKNVPDRDAQFDNILKLRSEYRKAGNPVISMDTKKKEYLGNFYRKGRLYTLEELQVFDHDFTSFAEGVIIPHCFYDLRLNIGYVQVGTSHDTSEFACDSFRHWWYGYGCRIYPNATSVLILCDGGGSNSSRHYLFKQDLQILADEIGIEIRIAHYPPYCSKFNPIEHRLFPHITRACQGVIFSSLEVVTDLIAKTHTKKGLKVFVHVIDKVYETGRKVAETFKSEMRIVFDKILPKWNYRAIPIN</sequence>
<evidence type="ECO:0000313" key="1">
    <source>
        <dbReference type="EMBL" id="QTA89857.1"/>
    </source>
</evidence>
<organism evidence="1 3">
    <name type="scientific">Desulfonema magnum</name>
    <dbReference type="NCBI Taxonomy" id="45655"/>
    <lineage>
        <taxon>Bacteria</taxon>
        <taxon>Pseudomonadati</taxon>
        <taxon>Thermodesulfobacteriota</taxon>
        <taxon>Desulfobacteria</taxon>
        <taxon>Desulfobacterales</taxon>
        <taxon>Desulfococcaceae</taxon>
        <taxon>Desulfonema</taxon>
    </lineage>
</organism>